<organism evidence="5 6">
    <name type="scientific">Bacteroides fragilis</name>
    <dbReference type="NCBI Taxonomy" id="817"/>
    <lineage>
        <taxon>Bacteria</taxon>
        <taxon>Pseudomonadati</taxon>
        <taxon>Bacteroidota</taxon>
        <taxon>Bacteroidia</taxon>
        <taxon>Bacteroidales</taxon>
        <taxon>Bacteroidaceae</taxon>
        <taxon>Bacteroides</taxon>
    </lineage>
</organism>
<evidence type="ECO:0000256" key="1">
    <source>
        <dbReference type="ARBA" id="ARBA00005336"/>
    </source>
</evidence>
<dbReference type="PANTHER" id="PTHR42721:SF3">
    <property type="entry name" value="BETA-D-XYLOSIDASE 5-RELATED"/>
    <property type="match status" value="1"/>
</dbReference>
<dbReference type="PANTHER" id="PTHR42721">
    <property type="entry name" value="SUGAR HYDROLASE-RELATED"/>
    <property type="match status" value="1"/>
</dbReference>
<reference evidence="5" key="1">
    <citation type="submission" date="2022-12" db="EMBL/GenBank/DDBJ databases">
        <title>Development of a Multilocus Sequence Typing Scheme for Bacteroides fragilis Based on Whole Genome Sequencing Data and Clinical Application.</title>
        <authorList>
            <person name="Nielsen F.D."/>
            <person name="Justesen U.S."/>
        </authorList>
    </citation>
    <scope>NUCLEOTIDE SEQUENCE</scope>
    <source>
        <strain evidence="5">BF_AM_ODE_DK_2015_4</strain>
    </source>
</reference>
<feature type="domain" description="Fibronectin type III-like" evidence="4">
    <location>
        <begin position="637"/>
        <end position="706"/>
    </location>
</feature>
<evidence type="ECO:0000313" key="5">
    <source>
        <dbReference type="EMBL" id="MCZ2689203.1"/>
    </source>
</evidence>
<evidence type="ECO:0000313" key="6">
    <source>
        <dbReference type="Proteomes" id="UP001079672"/>
    </source>
</evidence>
<dbReference type="InterPro" id="IPR036962">
    <property type="entry name" value="Glyco_hydro_3_N_sf"/>
</dbReference>
<dbReference type="GeneID" id="99670385"/>
<dbReference type="Gene3D" id="2.60.40.10">
    <property type="entry name" value="Immunoglobulins"/>
    <property type="match status" value="1"/>
</dbReference>
<dbReference type="InterPro" id="IPR002772">
    <property type="entry name" value="Glyco_hydro_3_C"/>
</dbReference>
<dbReference type="InterPro" id="IPR017853">
    <property type="entry name" value="GH"/>
</dbReference>
<dbReference type="InterPro" id="IPR044993">
    <property type="entry name" value="BXL"/>
</dbReference>
<evidence type="ECO:0000256" key="2">
    <source>
        <dbReference type="ARBA" id="ARBA00022729"/>
    </source>
</evidence>
<dbReference type="InterPro" id="IPR036881">
    <property type="entry name" value="Glyco_hydro_3_C_sf"/>
</dbReference>
<dbReference type="RefSeq" id="WP_032540817.1">
    <property type="nucleotide sequence ID" value="NZ_CP037440.1"/>
</dbReference>
<sequence length="722" mass="79922">MKDMQTKIVMIGILLSAGIMLRAQDNGGCEDCPAFNAGGKVEVRGVKERIIGDLSQPIAVRVKTLIQQMTLAEKVSQLVSESDSIPRLNLPAYNYWNECLHGVARAGEVTVFPQAINLASTWDTVLVKRVASAISTEARLKYLEIGKGLTYWSPTINMARDPRWGRSEETYGEDPYLTSRLGVAFVKGLQGDHPAYLKTVATIKHFVANNEENNRFSSSSQIPTKQLYEYYFPAYEACVKEADVQSVMTAYNAFNGVPPSGSRWLLGEVLRKEWGFDGFVVSDCGAIGVMNWQHRVVNSLEEAAALGVNSGCDLECGTTYKEKLVQAVKQGLISEATIDQALTRVLTARFKLGEFDPMELVPYNHYDKKLLAGKKFAELAYEAAVKSVVLLKNENLLPLSKEKTKSVAVVGPFADHNYLGGYSGQPPYSVTLLKGVKDLMGKRGKVNYLNGIGASRDSIVAAVKGVDVVLVALGSDEKMARENHDMTSIYLPEEQEKLLKAIYQVNPRIVLVFHSGNPLTSEWADVHIPAIMQAWYPGQEAGRALADLLFGNENPSGKLPMTIYRAEDQLPDILDFDMWKGRTYRYMKEDPLYGFGHGLSYTSFGFDGIQGSDTLKSGARLQCSVELSNTGKWTGEEVVQVYVSRENTPVYTYPLKKLVAFKKVKLAPGEKKRVEFNIPPRELSVWENGNWRMLTGKYTLFIGSGQPGLAKGVTKGFEVKTQ</sequence>
<evidence type="ECO:0000259" key="4">
    <source>
        <dbReference type="SMART" id="SM01217"/>
    </source>
</evidence>
<keyword evidence="2" id="KW-0732">Signal</keyword>
<gene>
    <name evidence="5" type="ORF">O1433_17030</name>
</gene>
<dbReference type="SUPFAM" id="SSF51445">
    <property type="entry name" value="(Trans)glycosidases"/>
    <property type="match status" value="1"/>
</dbReference>
<dbReference type="SUPFAM" id="SSF52279">
    <property type="entry name" value="Beta-D-glucan exohydrolase, C-terminal domain"/>
    <property type="match status" value="1"/>
</dbReference>
<dbReference type="GO" id="GO:0045493">
    <property type="term" value="P:xylan catabolic process"/>
    <property type="evidence" value="ECO:0007669"/>
    <property type="project" value="InterPro"/>
</dbReference>
<dbReference type="Pfam" id="PF01915">
    <property type="entry name" value="Glyco_hydro_3_C"/>
    <property type="match status" value="1"/>
</dbReference>
<name>A0A9Q4JG16_BACFG</name>
<dbReference type="AlphaFoldDB" id="A0A9Q4JG16"/>
<dbReference type="Pfam" id="PF00933">
    <property type="entry name" value="Glyco_hydro_3"/>
    <property type="match status" value="1"/>
</dbReference>
<dbReference type="EMBL" id="JAPTZU010000012">
    <property type="protein sequence ID" value="MCZ2689203.1"/>
    <property type="molecule type" value="Genomic_DNA"/>
</dbReference>
<protein>
    <submittedName>
        <fullName evidence="5">Glycoside hydrolase family 3 C-terminal domain-containing protein</fullName>
    </submittedName>
</protein>
<dbReference type="GO" id="GO:0046556">
    <property type="term" value="F:alpha-L-arabinofuranosidase activity"/>
    <property type="evidence" value="ECO:0007669"/>
    <property type="project" value="TreeGrafter"/>
</dbReference>
<dbReference type="SMART" id="SM01217">
    <property type="entry name" value="Fn3_like"/>
    <property type="match status" value="1"/>
</dbReference>
<dbReference type="Proteomes" id="UP001079672">
    <property type="component" value="Unassembled WGS sequence"/>
</dbReference>
<dbReference type="Gene3D" id="3.20.20.300">
    <property type="entry name" value="Glycoside hydrolase, family 3, N-terminal domain"/>
    <property type="match status" value="1"/>
</dbReference>
<proteinExistence type="inferred from homology"/>
<dbReference type="InterPro" id="IPR013783">
    <property type="entry name" value="Ig-like_fold"/>
</dbReference>
<dbReference type="GO" id="GO:0031222">
    <property type="term" value="P:arabinan catabolic process"/>
    <property type="evidence" value="ECO:0007669"/>
    <property type="project" value="TreeGrafter"/>
</dbReference>
<dbReference type="PRINTS" id="PR00133">
    <property type="entry name" value="GLHYDRLASE3"/>
</dbReference>
<dbReference type="GO" id="GO:0009044">
    <property type="term" value="F:xylan 1,4-beta-xylosidase activity"/>
    <property type="evidence" value="ECO:0007669"/>
    <property type="project" value="InterPro"/>
</dbReference>
<evidence type="ECO:0000256" key="3">
    <source>
        <dbReference type="ARBA" id="ARBA00022801"/>
    </source>
</evidence>
<dbReference type="InterPro" id="IPR001764">
    <property type="entry name" value="Glyco_hydro_3_N"/>
</dbReference>
<dbReference type="Gene3D" id="3.40.50.1700">
    <property type="entry name" value="Glycoside hydrolase family 3 C-terminal domain"/>
    <property type="match status" value="1"/>
</dbReference>
<comment type="similarity">
    <text evidence="1">Belongs to the glycosyl hydrolase 3 family.</text>
</comment>
<dbReference type="Pfam" id="PF14310">
    <property type="entry name" value="Fn3-like"/>
    <property type="match status" value="1"/>
</dbReference>
<accession>A0A9Q4JG16</accession>
<dbReference type="InterPro" id="IPR026891">
    <property type="entry name" value="Fn3-like"/>
</dbReference>
<comment type="caution">
    <text evidence="5">The sequence shown here is derived from an EMBL/GenBank/DDBJ whole genome shotgun (WGS) entry which is preliminary data.</text>
</comment>
<keyword evidence="3 5" id="KW-0378">Hydrolase</keyword>